<evidence type="ECO:0000313" key="3">
    <source>
        <dbReference type="Proteomes" id="UP000601223"/>
    </source>
</evidence>
<evidence type="ECO:0000256" key="1">
    <source>
        <dbReference type="SAM" id="MobiDB-lite"/>
    </source>
</evidence>
<evidence type="ECO:0000313" key="2">
    <source>
        <dbReference type="EMBL" id="GIF84185.1"/>
    </source>
</evidence>
<feature type="region of interest" description="Disordered" evidence="1">
    <location>
        <begin position="1"/>
        <end position="32"/>
    </location>
</feature>
<comment type="caution">
    <text evidence="2">The sequence shown here is derived from an EMBL/GenBank/DDBJ whole genome shotgun (WGS) entry which is preliminary data.</text>
</comment>
<dbReference type="EMBL" id="BONF01000034">
    <property type="protein sequence ID" value="GIF84185.1"/>
    <property type="molecule type" value="Genomic_DNA"/>
</dbReference>
<gene>
    <name evidence="2" type="ORF">Cba03nite_55340</name>
</gene>
<feature type="compositionally biased region" description="Low complexity" evidence="1">
    <location>
        <begin position="13"/>
        <end position="22"/>
    </location>
</feature>
<dbReference type="AlphaFoldDB" id="A0A8J3NMV2"/>
<name>A0A8J3NMV2_9ACTN</name>
<feature type="compositionally biased region" description="Gly residues" evidence="1">
    <location>
        <begin position="23"/>
        <end position="32"/>
    </location>
</feature>
<accession>A0A8J3NMV2</accession>
<dbReference type="Proteomes" id="UP000601223">
    <property type="component" value="Unassembled WGS sequence"/>
</dbReference>
<reference evidence="2 3" key="1">
    <citation type="submission" date="2021-01" db="EMBL/GenBank/DDBJ databases">
        <title>Whole genome shotgun sequence of Catellatospora bangladeshensis NBRC 107357.</title>
        <authorList>
            <person name="Komaki H."/>
            <person name="Tamura T."/>
        </authorList>
    </citation>
    <scope>NUCLEOTIDE SEQUENCE [LARGE SCALE GENOMIC DNA]</scope>
    <source>
        <strain evidence="2 3">NBRC 107357</strain>
    </source>
</reference>
<protein>
    <submittedName>
        <fullName evidence="2">Uncharacterized protein</fullName>
    </submittedName>
</protein>
<proteinExistence type="predicted"/>
<organism evidence="2 3">
    <name type="scientific">Catellatospora bangladeshensis</name>
    <dbReference type="NCBI Taxonomy" id="310355"/>
    <lineage>
        <taxon>Bacteria</taxon>
        <taxon>Bacillati</taxon>
        <taxon>Actinomycetota</taxon>
        <taxon>Actinomycetes</taxon>
        <taxon>Micromonosporales</taxon>
        <taxon>Micromonosporaceae</taxon>
        <taxon>Catellatospora</taxon>
    </lineage>
</organism>
<sequence>MRPPPPSRDGVEAAGTPSAAGTGPDGGGHVSGLLVGTGWGGLIRRRVRDSAEIAAVRRDWPDLHTHEFVAPRLTEQDAVQAARAELAYWWRSPLRPRLTVVRISANDFRIHRHRRDCRAPDCPVSTRRPTPR</sequence>
<keyword evidence="3" id="KW-1185">Reference proteome</keyword>